<proteinExistence type="predicted"/>
<name>A0A835E2V1_9POAL</name>
<gene>
    <name evidence="1" type="ORF">HU200_056272</name>
</gene>
<sequence length="18" mass="2148">MTFCIWFFKSSKPLEALV</sequence>
<evidence type="ECO:0000313" key="2">
    <source>
        <dbReference type="Proteomes" id="UP000636709"/>
    </source>
</evidence>
<protein>
    <submittedName>
        <fullName evidence="1">Uncharacterized protein</fullName>
    </submittedName>
</protein>
<comment type="caution">
    <text evidence="1">The sequence shown here is derived from an EMBL/GenBank/DDBJ whole genome shotgun (WGS) entry which is preliminary data.</text>
</comment>
<reference evidence="1" key="1">
    <citation type="submission" date="2020-07" db="EMBL/GenBank/DDBJ databases">
        <title>Genome sequence and genetic diversity analysis of an under-domesticated orphan crop, white fonio (Digitaria exilis).</title>
        <authorList>
            <person name="Bennetzen J.L."/>
            <person name="Chen S."/>
            <person name="Ma X."/>
            <person name="Wang X."/>
            <person name="Yssel A.E.J."/>
            <person name="Chaluvadi S.R."/>
            <person name="Johnson M."/>
            <person name="Gangashetty P."/>
            <person name="Hamidou F."/>
            <person name="Sanogo M.D."/>
            <person name="Zwaenepoel A."/>
            <person name="Wallace J."/>
            <person name="Van De Peer Y."/>
            <person name="Van Deynze A."/>
        </authorList>
    </citation>
    <scope>NUCLEOTIDE SEQUENCE</scope>
    <source>
        <tissue evidence="1">Leaves</tissue>
    </source>
</reference>
<evidence type="ECO:0000313" key="1">
    <source>
        <dbReference type="EMBL" id="KAF8662670.1"/>
    </source>
</evidence>
<dbReference type="Proteomes" id="UP000636709">
    <property type="component" value="Unassembled WGS sequence"/>
</dbReference>
<organism evidence="1 2">
    <name type="scientific">Digitaria exilis</name>
    <dbReference type="NCBI Taxonomy" id="1010633"/>
    <lineage>
        <taxon>Eukaryota</taxon>
        <taxon>Viridiplantae</taxon>
        <taxon>Streptophyta</taxon>
        <taxon>Embryophyta</taxon>
        <taxon>Tracheophyta</taxon>
        <taxon>Spermatophyta</taxon>
        <taxon>Magnoliopsida</taxon>
        <taxon>Liliopsida</taxon>
        <taxon>Poales</taxon>
        <taxon>Poaceae</taxon>
        <taxon>PACMAD clade</taxon>
        <taxon>Panicoideae</taxon>
        <taxon>Panicodae</taxon>
        <taxon>Paniceae</taxon>
        <taxon>Anthephorinae</taxon>
        <taxon>Digitaria</taxon>
    </lineage>
</organism>
<dbReference type="EMBL" id="JACEFO010002380">
    <property type="protein sequence ID" value="KAF8662670.1"/>
    <property type="molecule type" value="Genomic_DNA"/>
</dbReference>
<accession>A0A835E2V1</accession>
<dbReference type="AlphaFoldDB" id="A0A835E2V1"/>
<keyword evidence="2" id="KW-1185">Reference proteome</keyword>